<proteinExistence type="inferred from homology"/>
<evidence type="ECO:0000313" key="13">
    <source>
        <dbReference type="Proteomes" id="UP001210720"/>
    </source>
</evidence>
<dbReference type="PROSITE" id="PS51194">
    <property type="entry name" value="HELICASE_CTER"/>
    <property type="match status" value="1"/>
</dbReference>
<keyword evidence="4 7" id="KW-0067">ATP-binding</keyword>
<evidence type="ECO:0000256" key="5">
    <source>
        <dbReference type="ARBA" id="ARBA00038437"/>
    </source>
</evidence>
<dbReference type="CDD" id="cd18787">
    <property type="entry name" value="SF2_C_DEAD"/>
    <property type="match status" value="1"/>
</dbReference>
<evidence type="ECO:0000256" key="4">
    <source>
        <dbReference type="ARBA" id="ARBA00022840"/>
    </source>
</evidence>
<dbReference type="GO" id="GO:0004386">
    <property type="term" value="F:helicase activity"/>
    <property type="evidence" value="ECO:0007669"/>
    <property type="project" value="UniProtKB-KW"/>
</dbReference>
<evidence type="ECO:0000259" key="11">
    <source>
        <dbReference type="PROSITE" id="PS51195"/>
    </source>
</evidence>
<dbReference type="EMBL" id="JAQIOY010000010">
    <property type="protein sequence ID" value="MDA7426626.1"/>
    <property type="molecule type" value="Genomic_DNA"/>
</dbReference>
<dbReference type="SMART" id="SM00487">
    <property type="entry name" value="DEXDc"/>
    <property type="match status" value="1"/>
</dbReference>
<dbReference type="RefSeq" id="WP_271433981.1">
    <property type="nucleotide sequence ID" value="NZ_JAQIOY010000010.1"/>
</dbReference>
<gene>
    <name evidence="12" type="ORF">PFY00_17965</name>
</gene>
<dbReference type="InterPro" id="IPR000629">
    <property type="entry name" value="RNA-helicase_DEAD-box_CS"/>
</dbReference>
<keyword evidence="13" id="KW-1185">Reference proteome</keyword>
<accession>A0ABT4XXE0</accession>
<dbReference type="PROSITE" id="PS51195">
    <property type="entry name" value="Q_MOTIF"/>
    <property type="match status" value="1"/>
</dbReference>
<dbReference type="Pfam" id="PF00270">
    <property type="entry name" value="DEAD"/>
    <property type="match status" value="1"/>
</dbReference>
<dbReference type="PANTHER" id="PTHR47959">
    <property type="entry name" value="ATP-DEPENDENT RNA HELICASE RHLE-RELATED"/>
    <property type="match status" value="1"/>
</dbReference>
<organism evidence="12 13">
    <name type="scientific">Thalassococcus lentus</name>
    <dbReference type="NCBI Taxonomy" id="1210524"/>
    <lineage>
        <taxon>Bacteria</taxon>
        <taxon>Pseudomonadati</taxon>
        <taxon>Pseudomonadota</taxon>
        <taxon>Alphaproteobacteria</taxon>
        <taxon>Rhodobacterales</taxon>
        <taxon>Roseobacteraceae</taxon>
        <taxon>Thalassococcus</taxon>
    </lineage>
</organism>
<feature type="compositionally biased region" description="Gly residues" evidence="8">
    <location>
        <begin position="448"/>
        <end position="460"/>
    </location>
</feature>
<feature type="domain" description="DEAD-box RNA helicase Q" evidence="11">
    <location>
        <begin position="2"/>
        <end position="30"/>
    </location>
</feature>
<dbReference type="InterPro" id="IPR014014">
    <property type="entry name" value="RNA_helicase_DEAD_Q_motif"/>
</dbReference>
<evidence type="ECO:0000256" key="7">
    <source>
        <dbReference type="RuleBase" id="RU000492"/>
    </source>
</evidence>
<evidence type="ECO:0000256" key="3">
    <source>
        <dbReference type="ARBA" id="ARBA00022806"/>
    </source>
</evidence>
<dbReference type="Gene3D" id="3.40.50.300">
    <property type="entry name" value="P-loop containing nucleotide triphosphate hydrolases"/>
    <property type="match status" value="2"/>
</dbReference>
<dbReference type="Pfam" id="PF00271">
    <property type="entry name" value="Helicase_C"/>
    <property type="match status" value="1"/>
</dbReference>
<dbReference type="SMART" id="SM00490">
    <property type="entry name" value="HELICc"/>
    <property type="match status" value="1"/>
</dbReference>
<reference evidence="12 13" key="1">
    <citation type="submission" date="2023-01" db="EMBL/GenBank/DDBJ databases">
        <title>Thalassococcus onchidii sp. nov., isolated from a marine invertebrate from the South China Sea.</title>
        <authorList>
            <person name="Xu S."/>
            <person name="Liu Z."/>
            <person name="Xu Y."/>
        </authorList>
    </citation>
    <scope>NUCLEOTIDE SEQUENCE [LARGE SCALE GENOMIC DNA]</scope>
    <source>
        <strain evidence="12 13">KCTC 32084</strain>
    </source>
</reference>
<evidence type="ECO:0000256" key="1">
    <source>
        <dbReference type="ARBA" id="ARBA00022741"/>
    </source>
</evidence>
<dbReference type="SUPFAM" id="SSF52540">
    <property type="entry name" value="P-loop containing nucleoside triphosphate hydrolases"/>
    <property type="match status" value="1"/>
</dbReference>
<feature type="compositionally biased region" description="Low complexity" evidence="8">
    <location>
        <begin position="413"/>
        <end position="429"/>
    </location>
</feature>
<dbReference type="PROSITE" id="PS00039">
    <property type="entry name" value="DEAD_ATP_HELICASE"/>
    <property type="match status" value="1"/>
</dbReference>
<keyword evidence="1 7" id="KW-0547">Nucleotide-binding</keyword>
<evidence type="ECO:0000259" key="9">
    <source>
        <dbReference type="PROSITE" id="PS51192"/>
    </source>
</evidence>
<sequence>MTKFSELNLNPKVLKAIDEAGYETPTPIQAGAIPPALEGKDVLGIAQTGTGKTASFTLPLITMLARGRARARMPRSLVLCPTRELAAQVAENFDIYAKNVKLSKALLIGGVSFKEQDALIDKGVDVLIATPGRLLDHFERGKLILSDVKIMVVDEADRMLDMGFIPDIERIFGLTPFTRQTLFFSATMAPEIERVTNTFLSAPARVEVARQATASETIEQAAVMVKAARRDSEAKQKREVLRALIEAEGDACTNAIIFCNRKVDVDIVAKSLKKYGFDAAPIHGDLDQSQRMRTLDGFREGSLRFLVASDVAARGLDVPSVSHVFNFDVPSHAEDYVHRIGRTGRAGRSGKAFTICGSKDDKYFDAVEKLIQKEIPKIDNPIAKAEKPAKKDDAPEEAAKPSRSRSRSRKPQAEAVEAQAEAPKAPQPQVEDEKRDSNRGGRSRSRGKSGGGSDRGGVVGMGDHMPEFIALSFDERRAG</sequence>
<feature type="short sequence motif" description="Q motif" evidence="6">
    <location>
        <begin position="2"/>
        <end position="30"/>
    </location>
</feature>
<evidence type="ECO:0000259" key="10">
    <source>
        <dbReference type="PROSITE" id="PS51194"/>
    </source>
</evidence>
<evidence type="ECO:0000313" key="12">
    <source>
        <dbReference type="EMBL" id="MDA7426626.1"/>
    </source>
</evidence>
<dbReference type="InterPro" id="IPR044742">
    <property type="entry name" value="DEAD/DEAH_RhlB"/>
</dbReference>
<keyword evidence="2 7" id="KW-0378">Hydrolase</keyword>
<feature type="region of interest" description="Disordered" evidence="8">
    <location>
        <begin position="379"/>
        <end position="479"/>
    </location>
</feature>
<dbReference type="InterPro" id="IPR001650">
    <property type="entry name" value="Helicase_C-like"/>
</dbReference>
<dbReference type="InterPro" id="IPR014001">
    <property type="entry name" value="Helicase_ATP-bd"/>
</dbReference>
<dbReference type="Proteomes" id="UP001210720">
    <property type="component" value="Unassembled WGS sequence"/>
</dbReference>
<dbReference type="InterPro" id="IPR050079">
    <property type="entry name" value="DEAD_box_RNA_helicase"/>
</dbReference>
<feature type="compositionally biased region" description="Basic and acidic residues" evidence="8">
    <location>
        <begin position="384"/>
        <end position="400"/>
    </location>
</feature>
<evidence type="ECO:0000256" key="6">
    <source>
        <dbReference type="PROSITE-ProRule" id="PRU00552"/>
    </source>
</evidence>
<dbReference type="CDD" id="cd00268">
    <property type="entry name" value="DEADc"/>
    <property type="match status" value="1"/>
</dbReference>
<evidence type="ECO:0000256" key="2">
    <source>
        <dbReference type="ARBA" id="ARBA00022801"/>
    </source>
</evidence>
<comment type="similarity">
    <text evidence="5 7">Belongs to the DEAD box helicase family.</text>
</comment>
<dbReference type="InterPro" id="IPR011545">
    <property type="entry name" value="DEAD/DEAH_box_helicase_dom"/>
</dbReference>
<feature type="domain" description="Helicase ATP-binding" evidence="9">
    <location>
        <begin position="33"/>
        <end position="206"/>
    </location>
</feature>
<evidence type="ECO:0000256" key="8">
    <source>
        <dbReference type="SAM" id="MobiDB-lite"/>
    </source>
</evidence>
<name>A0ABT4XXE0_9RHOB</name>
<feature type="domain" description="Helicase C-terminal" evidence="10">
    <location>
        <begin position="244"/>
        <end position="386"/>
    </location>
</feature>
<dbReference type="PROSITE" id="PS51192">
    <property type="entry name" value="HELICASE_ATP_BIND_1"/>
    <property type="match status" value="1"/>
</dbReference>
<protein>
    <submittedName>
        <fullName evidence="12">DEAD/DEAH box helicase</fullName>
    </submittedName>
</protein>
<keyword evidence="3 7" id="KW-0347">Helicase</keyword>
<comment type="caution">
    <text evidence="12">The sequence shown here is derived from an EMBL/GenBank/DDBJ whole genome shotgun (WGS) entry which is preliminary data.</text>
</comment>
<dbReference type="PANTHER" id="PTHR47959:SF13">
    <property type="entry name" value="ATP-DEPENDENT RNA HELICASE RHLE"/>
    <property type="match status" value="1"/>
</dbReference>
<dbReference type="InterPro" id="IPR027417">
    <property type="entry name" value="P-loop_NTPase"/>
</dbReference>